<dbReference type="AlphaFoldDB" id="A0A920CDA1"/>
<dbReference type="EMBL" id="BORQ01000004">
    <property type="protein sequence ID" value="GIO32634.1"/>
    <property type="molecule type" value="Genomic_DNA"/>
</dbReference>
<dbReference type="RefSeq" id="WP_160039564.1">
    <property type="nucleotide sequence ID" value="NZ_BORQ01000004.1"/>
</dbReference>
<evidence type="ECO:0000256" key="1">
    <source>
        <dbReference type="SAM" id="Phobius"/>
    </source>
</evidence>
<dbReference type="Proteomes" id="UP000679779">
    <property type="component" value="Unassembled WGS sequence"/>
</dbReference>
<evidence type="ECO:0000313" key="3">
    <source>
        <dbReference type="Proteomes" id="UP000679779"/>
    </source>
</evidence>
<feature type="transmembrane region" description="Helical" evidence="1">
    <location>
        <begin position="82"/>
        <end position="99"/>
    </location>
</feature>
<organism evidence="2 3">
    <name type="scientific">Paenibacillus albilobatus</name>
    <dbReference type="NCBI Taxonomy" id="2716884"/>
    <lineage>
        <taxon>Bacteria</taxon>
        <taxon>Bacillati</taxon>
        <taxon>Bacillota</taxon>
        <taxon>Bacilli</taxon>
        <taxon>Bacillales</taxon>
        <taxon>Paenibacillaceae</taxon>
        <taxon>Paenibacillus</taxon>
    </lineage>
</organism>
<protein>
    <submittedName>
        <fullName evidence="2">Uncharacterized protein</fullName>
    </submittedName>
</protein>
<keyword evidence="3" id="KW-1185">Reference proteome</keyword>
<keyword evidence="1" id="KW-0812">Transmembrane</keyword>
<gene>
    <name evidence="2" type="ORF">J2TS6_37750</name>
</gene>
<keyword evidence="1" id="KW-1133">Transmembrane helix</keyword>
<accession>A0A920CDA1</accession>
<sequence length="100" mass="11563">MKNRTAFTILLILNILYGLTLLLYPFMLIIVAFSFDDPAGAHNGFVYTYVAILLSYPLGPLLSFICWFFYHRFAFKRAYATANLTLLWVIAFCLCLPFFD</sequence>
<comment type="caution">
    <text evidence="2">The sequence shown here is derived from an EMBL/GenBank/DDBJ whole genome shotgun (WGS) entry which is preliminary data.</text>
</comment>
<proteinExistence type="predicted"/>
<evidence type="ECO:0000313" key="2">
    <source>
        <dbReference type="EMBL" id="GIO32634.1"/>
    </source>
</evidence>
<feature type="transmembrane region" description="Helical" evidence="1">
    <location>
        <begin position="7"/>
        <end position="35"/>
    </location>
</feature>
<name>A0A920CDA1_9BACL</name>
<keyword evidence="1" id="KW-0472">Membrane</keyword>
<reference evidence="2" key="1">
    <citation type="submission" date="2021-03" db="EMBL/GenBank/DDBJ databases">
        <title>Antimicrobial resistance genes in bacteria isolated from Japanese honey, and their potential for conferring macrolide and lincosamide resistance in the American foulbrood pathogen Paenibacillus larvae.</title>
        <authorList>
            <person name="Okamoto M."/>
            <person name="Kumagai M."/>
            <person name="Kanamori H."/>
            <person name="Takamatsu D."/>
        </authorList>
    </citation>
    <scope>NUCLEOTIDE SEQUENCE</scope>
    <source>
        <strain evidence="2">J2TS6</strain>
    </source>
</reference>
<feature type="transmembrane region" description="Helical" evidence="1">
    <location>
        <begin position="47"/>
        <end position="70"/>
    </location>
</feature>